<gene>
    <name evidence="1" type="ORF">rsdtw13_06760</name>
</gene>
<dbReference type="Proteomes" id="UP001058074">
    <property type="component" value="Unassembled WGS sequence"/>
</dbReference>
<evidence type="ECO:0000313" key="1">
    <source>
        <dbReference type="EMBL" id="GKX65418.1"/>
    </source>
</evidence>
<reference evidence="1" key="1">
    <citation type="journal article" date="2025" name="Int. J. Syst. Evol. Microbiol.">
        <title>Inconstantimicrobium mannanitabidum sp. nov., a novel member of the family Clostridiaceae isolated from anoxic soil under the treatment of reductive soil disinfestation.</title>
        <authorList>
            <person name="Ueki A."/>
            <person name="Tonouchi A."/>
            <person name="Honma S."/>
            <person name="Kaku N."/>
            <person name="Ueki K."/>
        </authorList>
    </citation>
    <scope>NUCLEOTIDE SEQUENCE</scope>
    <source>
        <strain evidence="1">TW13</strain>
    </source>
</reference>
<dbReference type="EMBL" id="BROD01000001">
    <property type="protein sequence ID" value="GKX65418.1"/>
    <property type="molecule type" value="Genomic_DNA"/>
</dbReference>
<sequence>MIDLSANDAYNLIKEKKDVIILDVRTKDEFNDGHLENAKCFPLGRIDMDLDELYGYEDTPILVYCERGGRSFQASEVLENNGFNNIYNMLGGYTSWVNASFNKNNRG</sequence>
<evidence type="ECO:0000313" key="2">
    <source>
        <dbReference type="Proteomes" id="UP001058074"/>
    </source>
</evidence>
<protein>
    <submittedName>
        <fullName evidence="1">Uncharacterized protein</fullName>
    </submittedName>
</protein>
<proteinExistence type="predicted"/>
<accession>A0ACB5R8A2</accession>
<name>A0ACB5R8A2_9CLOT</name>
<keyword evidence="2" id="KW-1185">Reference proteome</keyword>
<organism evidence="1 2">
    <name type="scientific">Inconstantimicrobium mannanitabidum</name>
    <dbReference type="NCBI Taxonomy" id="1604901"/>
    <lineage>
        <taxon>Bacteria</taxon>
        <taxon>Bacillati</taxon>
        <taxon>Bacillota</taxon>
        <taxon>Clostridia</taxon>
        <taxon>Eubacteriales</taxon>
        <taxon>Clostridiaceae</taxon>
        <taxon>Inconstantimicrobium</taxon>
    </lineage>
</organism>
<comment type="caution">
    <text evidence="1">The sequence shown here is derived from an EMBL/GenBank/DDBJ whole genome shotgun (WGS) entry which is preliminary data.</text>
</comment>